<dbReference type="FunFam" id="2.30.42.10:FF:000042">
    <property type="entry name" value="Membrane-associated guanylate kinase, WW and PDZ domain-containing protein 3 isoform 1"/>
    <property type="match status" value="1"/>
</dbReference>
<feature type="domain" description="PDZ" evidence="8">
    <location>
        <begin position="830"/>
        <end position="888"/>
    </location>
</feature>
<proteinExistence type="predicted"/>
<feature type="domain" description="PDZ" evidence="8">
    <location>
        <begin position="1133"/>
        <end position="1215"/>
    </location>
</feature>
<protein>
    <submittedName>
        <fullName evidence="9">Membrane associated guanylate kinase, WW and PDZ domain containing 1b</fullName>
    </submittedName>
</protein>
<evidence type="ECO:0000256" key="2">
    <source>
        <dbReference type="ARBA" id="ARBA00022553"/>
    </source>
</evidence>
<dbReference type="CDD" id="cd06730">
    <property type="entry name" value="PDZ0_MAGI-1_3-like"/>
    <property type="match status" value="1"/>
</dbReference>
<dbReference type="SUPFAM" id="SSF52540">
    <property type="entry name" value="P-loop containing nucleoside triphosphate hydrolases"/>
    <property type="match status" value="1"/>
</dbReference>
<dbReference type="PROSITE" id="PS00856">
    <property type="entry name" value="GUANYLATE_KINASE_1"/>
    <property type="match status" value="1"/>
</dbReference>
<dbReference type="Pfam" id="PF00625">
    <property type="entry name" value="Guanylate_kin"/>
    <property type="match status" value="1"/>
</dbReference>
<dbReference type="GeneTree" id="ENSGT00940000155820"/>
<gene>
    <name evidence="9" type="primary">MAGI1</name>
</gene>
<dbReference type="FunFam" id="2.20.70.10:FF:000002">
    <property type="entry name" value="Membrane-associated guanylate kinase, WW and PDZ domain-containing protein 3 isoform 1"/>
    <property type="match status" value="1"/>
</dbReference>
<evidence type="ECO:0000256" key="5">
    <source>
        <dbReference type="SAM" id="MobiDB-lite"/>
    </source>
</evidence>
<dbReference type="PROSITE" id="PS50052">
    <property type="entry name" value="GUANYLATE_KINASE_2"/>
    <property type="match status" value="1"/>
</dbReference>
<dbReference type="SUPFAM" id="SSF51045">
    <property type="entry name" value="WW domain"/>
    <property type="match status" value="1"/>
</dbReference>
<evidence type="ECO:0000256" key="3">
    <source>
        <dbReference type="ARBA" id="ARBA00022737"/>
    </source>
</evidence>
<evidence type="ECO:0000259" key="6">
    <source>
        <dbReference type="PROSITE" id="PS50020"/>
    </source>
</evidence>
<feature type="domain" description="PDZ" evidence="8">
    <location>
        <begin position="640"/>
        <end position="718"/>
    </location>
</feature>
<dbReference type="GO" id="GO:0007165">
    <property type="term" value="P:signal transduction"/>
    <property type="evidence" value="ECO:0007669"/>
    <property type="project" value="TreeGrafter"/>
</dbReference>
<keyword evidence="2" id="KW-0597">Phosphoprotein</keyword>
<dbReference type="SUPFAM" id="SSF50156">
    <property type="entry name" value="PDZ domain-like"/>
    <property type="match status" value="6"/>
</dbReference>
<dbReference type="GO" id="GO:0005911">
    <property type="term" value="C:cell-cell junction"/>
    <property type="evidence" value="ECO:0007669"/>
    <property type="project" value="TreeGrafter"/>
</dbReference>
<keyword evidence="10" id="KW-1185">Reference proteome</keyword>
<dbReference type="InterPro" id="IPR001202">
    <property type="entry name" value="WW_dom"/>
</dbReference>
<feature type="domain" description="Guanylate kinase-like" evidence="7">
    <location>
        <begin position="88"/>
        <end position="191"/>
    </location>
</feature>
<feature type="compositionally biased region" description="Gly residues" evidence="5">
    <location>
        <begin position="942"/>
        <end position="954"/>
    </location>
</feature>
<dbReference type="CDD" id="cd06734">
    <property type="entry name" value="PDZ4_MAGI-1_3-like"/>
    <property type="match status" value="1"/>
</dbReference>
<evidence type="ECO:0000256" key="1">
    <source>
        <dbReference type="ARBA" id="ARBA00004170"/>
    </source>
</evidence>
<dbReference type="FunFam" id="2.30.42.10:FF:000012">
    <property type="entry name" value="Membrane associated guanylate kinase, WW and PDZ domain containing 1"/>
    <property type="match status" value="1"/>
</dbReference>
<dbReference type="Gene3D" id="3.30.63.10">
    <property type="entry name" value="Guanylate Kinase phosphate binding domain"/>
    <property type="match status" value="1"/>
</dbReference>
<feature type="region of interest" description="Disordered" evidence="5">
    <location>
        <begin position="419"/>
        <end position="439"/>
    </location>
</feature>
<feature type="region of interest" description="Disordered" evidence="5">
    <location>
        <begin position="719"/>
        <end position="796"/>
    </location>
</feature>
<feature type="region of interest" description="Disordered" evidence="5">
    <location>
        <begin position="896"/>
        <end position="954"/>
    </location>
</feature>
<dbReference type="Gene3D" id="2.30.42.10">
    <property type="match status" value="6"/>
</dbReference>
<feature type="domain" description="PDZ" evidence="8">
    <location>
        <begin position="970"/>
        <end position="1066"/>
    </location>
</feature>
<accession>A0A4W6FF24</accession>
<evidence type="ECO:0000313" key="9">
    <source>
        <dbReference type="Ensembl" id="ENSLCAP00010048941.1"/>
    </source>
</evidence>
<dbReference type="SMART" id="SM00228">
    <property type="entry name" value="PDZ"/>
    <property type="match status" value="6"/>
</dbReference>
<feature type="domain" description="PDZ" evidence="8">
    <location>
        <begin position="17"/>
        <end position="100"/>
    </location>
</feature>
<evidence type="ECO:0000313" key="10">
    <source>
        <dbReference type="Proteomes" id="UP000314980"/>
    </source>
</evidence>
<reference evidence="9" key="3">
    <citation type="submission" date="2025-09" db="UniProtKB">
        <authorList>
            <consortium name="Ensembl"/>
        </authorList>
    </citation>
    <scope>IDENTIFICATION</scope>
</reference>
<feature type="region of interest" description="Disordered" evidence="5">
    <location>
        <begin position="275"/>
        <end position="320"/>
    </location>
</feature>
<dbReference type="FunFam" id="3.30.63.10:FF:000003">
    <property type="entry name" value="Membrane-associated guanylate kinase, WW and PDZ domain-containing protein 3 isoform 1"/>
    <property type="match status" value="1"/>
</dbReference>
<dbReference type="InterPro" id="IPR008144">
    <property type="entry name" value="Guanylate_kin-like_dom"/>
</dbReference>
<dbReference type="FunFam" id="2.30.42.10:FF:000005">
    <property type="entry name" value="Membrane associated guanylate kinase, WW and PDZ domain containing 1"/>
    <property type="match status" value="1"/>
</dbReference>
<dbReference type="SMART" id="SM00456">
    <property type="entry name" value="WW"/>
    <property type="match status" value="1"/>
</dbReference>
<dbReference type="InterPro" id="IPR020590">
    <property type="entry name" value="Guanylate_kinase_CS"/>
</dbReference>
<dbReference type="CDD" id="cd06731">
    <property type="entry name" value="PDZ1_MAGI-1_3-like"/>
    <property type="match status" value="1"/>
</dbReference>
<keyword evidence="3" id="KW-0677">Repeat</keyword>
<feature type="compositionally biased region" description="Polar residues" evidence="5">
    <location>
        <begin position="926"/>
        <end position="935"/>
    </location>
</feature>
<dbReference type="Gene3D" id="2.20.70.10">
    <property type="match status" value="1"/>
</dbReference>
<dbReference type="InterPro" id="IPR008145">
    <property type="entry name" value="GK/Ca_channel_bsu"/>
</dbReference>
<feature type="region of interest" description="Disordered" evidence="5">
    <location>
        <begin position="569"/>
        <end position="622"/>
    </location>
</feature>
<feature type="compositionally biased region" description="Low complexity" evidence="5">
    <location>
        <begin position="574"/>
        <end position="591"/>
    </location>
</feature>
<evidence type="ECO:0000259" key="7">
    <source>
        <dbReference type="PROSITE" id="PS50052"/>
    </source>
</evidence>
<name>A0A4W6FF24_LATCA</name>
<dbReference type="Pfam" id="PF16666">
    <property type="entry name" value="MAGI_u5"/>
    <property type="match status" value="1"/>
</dbReference>
<feature type="compositionally biased region" description="Low complexity" evidence="5">
    <location>
        <begin position="905"/>
        <end position="916"/>
    </location>
</feature>
<dbReference type="GO" id="GO:0005737">
    <property type="term" value="C:cytoplasm"/>
    <property type="evidence" value="ECO:0007669"/>
    <property type="project" value="TreeGrafter"/>
</dbReference>
<dbReference type="PROSITE" id="PS50020">
    <property type="entry name" value="WW_DOMAIN_2"/>
    <property type="match status" value="1"/>
</dbReference>
<dbReference type="GO" id="GO:0016020">
    <property type="term" value="C:membrane"/>
    <property type="evidence" value="ECO:0007669"/>
    <property type="project" value="UniProtKB-SubCell"/>
</dbReference>
<dbReference type="FunFam" id="2.30.42.10:FF:000015">
    <property type="entry name" value="Membrane associated guanylate kinase, WW and PDZ domain containing 1"/>
    <property type="match status" value="1"/>
</dbReference>
<dbReference type="Pfam" id="PF00397">
    <property type="entry name" value="WW"/>
    <property type="match status" value="1"/>
</dbReference>
<feature type="region of interest" description="Disordered" evidence="5">
    <location>
        <begin position="182"/>
        <end position="263"/>
    </location>
</feature>
<reference evidence="10" key="1">
    <citation type="submission" date="2015-09" db="EMBL/GenBank/DDBJ databases">
        <authorList>
            <person name="Sai Rama Sridatta P."/>
        </authorList>
    </citation>
    <scope>NUCLEOTIDE SEQUENCE [LARGE SCALE GENOMIC DNA]</scope>
</reference>
<dbReference type="InterPro" id="IPR036034">
    <property type="entry name" value="PDZ_sf"/>
</dbReference>
<dbReference type="PANTHER" id="PTHR10316:SF12">
    <property type="entry name" value="MEMBRANE-ASSOCIATED GUANYLATE KINASE, WW AND PDZ DOMAIN-CONTAINING PROTEIN 1"/>
    <property type="match status" value="1"/>
</dbReference>
<dbReference type="FunFam" id="2.30.42.10:FF:000103">
    <property type="entry name" value="membrane-associated guanylate kinase, WW and PDZ domain-containing protein 1 isoform X2"/>
    <property type="match status" value="1"/>
</dbReference>
<feature type="domain" description="PDZ" evidence="8">
    <location>
        <begin position="455"/>
        <end position="524"/>
    </location>
</feature>
<dbReference type="AlphaFoldDB" id="A0A4W6FF24"/>
<dbReference type="PROSITE" id="PS50106">
    <property type="entry name" value="PDZ"/>
    <property type="match status" value="6"/>
</dbReference>
<dbReference type="PROSITE" id="PS01159">
    <property type="entry name" value="WW_DOMAIN_1"/>
    <property type="match status" value="1"/>
</dbReference>
<dbReference type="InterPro" id="IPR027417">
    <property type="entry name" value="P-loop_NTPase"/>
</dbReference>
<dbReference type="Pfam" id="PF16663">
    <property type="entry name" value="MAGI_u1"/>
    <property type="match status" value="1"/>
</dbReference>
<dbReference type="Pfam" id="PF00595">
    <property type="entry name" value="PDZ"/>
    <property type="match status" value="6"/>
</dbReference>
<dbReference type="CDD" id="cd06732">
    <property type="entry name" value="PDZ2_MAGI-1_3-like"/>
    <property type="match status" value="1"/>
</dbReference>
<organism evidence="9 10">
    <name type="scientific">Lates calcarifer</name>
    <name type="common">Barramundi</name>
    <name type="synonym">Holocentrus calcarifer</name>
    <dbReference type="NCBI Taxonomy" id="8187"/>
    <lineage>
        <taxon>Eukaryota</taxon>
        <taxon>Metazoa</taxon>
        <taxon>Chordata</taxon>
        <taxon>Craniata</taxon>
        <taxon>Vertebrata</taxon>
        <taxon>Euteleostomi</taxon>
        <taxon>Actinopterygii</taxon>
        <taxon>Neopterygii</taxon>
        <taxon>Teleostei</taxon>
        <taxon>Neoteleostei</taxon>
        <taxon>Acanthomorphata</taxon>
        <taxon>Carangaria</taxon>
        <taxon>Carangaria incertae sedis</taxon>
        <taxon>Centropomidae</taxon>
        <taxon>Lates</taxon>
    </lineage>
</organism>
<dbReference type="Proteomes" id="UP000314980">
    <property type="component" value="Unassembled WGS sequence"/>
</dbReference>
<dbReference type="SMART" id="SM00072">
    <property type="entry name" value="GuKc"/>
    <property type="match status" value="1"/>
</dbReference>
<evidence type="ECO:0000256" key="4">
    <source>
        <dbReference type="ARBA" id="ARBA00023136"/>
    </source>
</evidence>
<reference evidence="9" key="2">
    <citation type="submission" date="2025-08" db="UniProtKB">
        <authorList>
            <consortium name="Ensembl"/>
        </authorList>
    </citation>
    <scope>IDENTIFICATION</scope>
</reference>
<feature type="compositionally biased region" description="Low complexity" evidence="5">
    <location>
        <begin position="208"/>
        <end position="220"/>
    </location>
</feature>
<sequence length="1237" mass="133745">MSKPVLKKNHWTSRVNECSVSKDARGDLNVQLRGGAENGEFAYIGQINEDVMVYKSGKLSEGELLLEVENLSISGLPLYDVQTVIKNCKGPVRLKTVRQGKHKLNKDLKHYLSQRFQKSSPDHELQQTIRDNLYRHAVPCTTRAPREGEVSGVDYNFLSVEDFLELEKSGTLLEIGTYEGNYYGTPKPPVQPPGGKVISSSGSGGDAPLPDGLSSSLPGSQHSTPRRTKSYNDMHNAGIVPGEQQQEDDEDLPDMNSSFTGDSSELDEIHHSVRPFAPHQSDPSYAGTTPSPPATTESTQQTHSHLSHPPTEDPLGPLPDNWEMAYTENGEVYFIDHNTKTTSWIDPRCLDKPQKPLEECEDDGIHINRKTQYENPVLEAKRRRQLEQEHVPLAFAEWIEDSTLAGAPLANYAANHQETYRDPQTGPTVPNAMGQKRGKPFFTRNRSELKGTFINTKLKKSRRGFGFTVVGGDEPDEFLQIKSLVLDGPAALDGKMETGDVIVSVNDTCVLGYTHAQVVKIFQSIPIGSMVNLELCRGYPLPFDPDDPNTSLVTSVAILDNKEPIIVNGQEAPNSYDSPSSHSSQNNNNGSTNGGAPLNGLPRPHSPSAEVASDTSSQHGYPSDVVTLASSIATQPELITVHMEKGDKGFGFTIADSPGGGGQRVKQIVDYPRCRGLKEGDIIVEVNKRNVQSMSHNQVVDLLSKCPKGSEVTMLVQRGVAPAKKSPKLQLSRKDSQNSSQHSVSSHRSTHTDSPVHPSLAPPLSESAAPPPPSQPLPGLPPQESGADGTIQRKPDPFKIWAQSRSMYESRRKYIIFWWRLVEGCMGLLIYIGHIVKYGAADEDGRLRSGDELICVDGTAVVGKSHQLVVQLMQQAAKQGHVNLTVRRKTSYAVKAEGDVPPSPASSHHSSTQAPSLTEEIGKRTPQGSQNSLNTVSSGSGSTSGIGSGGGGGGAGGSGNAVVAAAAPYDVEIRRGENEGFGFVIVSSVSRPEAGTTFAGNACVAMPHKIGRIIEGSPADRCGKLKVGDRILAVNGCSITNKSHSDIVNLIKEAGNTVTLRIIPGDESSNASLLTNAEKIATITTTHTPQQQAAPEARNNTKPKQESFEFKPPQGPPPQPPTQVSAQDAEFYSVDLERDNKGFGFSLRGGREYNMDLYVLRLAEDGAAVRNGKMRVGDEILEINGESTKGMKHARAIELIKSGGRRAHLVLKRGDGSVPEYGGSIYENIPFSPIFTP</sequence>
<dbReference type="CDD" id="cd00201">
    <property type="entry name" value="WW"/>
    <property type="match status" value="1"/>
</dbReference>
<feature type="compositionally biased region" description="Low complexity" evidence="5">
    <location>
        <begin position="1086"/>
        <end position="1097"/>
    </location>
</feature>
<dbReference type="InterPro" id="IPR036020">
    <property type="entry name" value="WW_dom_sf"/>
</dbReference>
<dbReference type="Ensembl" id="ENSLCAT00010050166.1">
    <property type="protein sequence ID" value="ENSLCAP00010048941.1"/>
    <property type="gene ID" value="ENSLCAG00010022710.1"/>
</dbReference>
<feature type="compositionally biased region" description="Pro residues" evidence="5">
    <location>
        <begin position="769"/>
        <end position="781"/>
    </location>
</feature>
<evidence type="ECO:0000259" key="8">
    <source>
        <dbReference type="PROSITE" id="PS50106"/>
    </source>
</evidence>
<dbReference type="PANTHER" id="PTHR10316">
    <property type="entry name" value="MEMBRANE ASSOCIATED GUANYLATE KINASE-RELATED"/>
    <property type="match status" value="1"/>
</dbReference>
<feature type="domain" description="WW" evidence="6">
    <location>
        <begin position="316"/>
        <end position="349"/>
    </location>
</feature>
<comment type="subcellular location">
    <subcellularLocation>
        <location evidence="1">Membrane</location>
        <topology evidence="1">Peripheral membrane protein</topology>
    </subcellularLocation>
</comment>
<dbReference type="InterPro" id="IPR001478">
    <property type="entry name" value="PDZ"/>
</dbReference>
<dbReference type="CDD" id="cd06735">
    <property type="entry name" value="PDZ5_MAGI-1_3-like"/>
    <property type="match status" value="1"/>
</dbReference>
<feature type="compositionally biased region" description="Low complexity" evidence="5">
    <location>
        <begin position="758"/>
        <end position="768"/>
    </location>
</feature>
<feature type="compositionally biased region" description="Low complexity" evidence="5">
    <location>
        <begin position="737"/>
        <end position="747"/>
    </location>
</feature>
<feature type="region of interest" description="Disordered" evidence="5">
    <location>
        <begin position="1086"/>
        <end position="1126"/>
    </location>
</feature>
<keyword evidence="4" id="KW-0472">Membrane</keyword>